<dbReference type="InterPro" id="IPR012737">
    <property type="entry name" value="DhaK_L_YcgS"/>
</dbReference>
<dbReference type="FunFam" id="3.30.1180.20:FF:000001">
    <property type="entry name" value="Dihydroxyacetone kinase 1"/>
    <property type="match status" value="1"/>
</dbReference>
<evidence type="ECO:0000259" key="6">
    <source>
        <dbReference type="PROSITE" id="PS51481"/>
    </source>
</evidence>
<dbReference type="AlphaFoldDB" id="A0A9X0U518"/>
<sequence>MKKFINRPKDVVEEMMQGLAVLHPSSARLLGHKVIARADAKQTRDQQVAVISGGGSGHEPAHAGYIGVGMLSAAVIGEVFTSPSSDSVFAAIKAVSGEPGAVLVVKNYTGDRLNFGLAAEMALAEGISVEMVIVDDDVALKGTGQTTGARGLAGTIFIHKLVGAAAAEGRSLADVAAMGRAAVDSLATMGVSFTAGTSPAVGKPSFEIGEDEMELGLGIHGEPGVKRIRLQTADELTETLLAEVLKHGRFGDEKRVVVMVNNLGATTEMELAIVARHAMRFLESKGITVERIYSGTFLSSLDMAGISISVLGVNDEWLRWLDAVTTAPAWPNALKQRPGKPEAQIVTEVSTKVSSPTGKGAQSEVGRKTKQAIEAACKALIAAEGELTEMDRVTGDGDLGTSMERAAKAVQGAVGSYPLDDVPATIRAIGHTLRRELGGSSGPLYGVLFLRCGGVLEKSAAMGLAQWAEALDQGCRAISELGGAKPGDRTMLDALDPFVKTLWNGVGAKASGEAILAAVEAAERGAEATARMKPRLGRSSYLGDRVLGYPDPGAKAVVVWLRAASDTLFAR</sequence>
<dbReference type="GO" id="GO:0005524">
    <property type="term" value="F:ATP binding"/>
    <property type="evidence" value="ECO:0007669"/>
    <property type="project" value="UniProtKB-KW"/>
</dbReference>
<evidence type="ECO:0000256" key="2">
    <source>
        <dbReference type="ARBA" id="ARBA00022741"/>
    </source>
</evidence>
<dbReference type="InterPro" id="IPR004007">
    <property type="entry name" value="DhaL_dom"/>
</dbReference>
<evidence type="ECO:0000256" key="1">
    <source>
        <dbReference type="ARBA" id="ARBA00022679"/>
    </source>
</evidence>
<gene>
    <name evidence="7" type="ORF">HDF14_003699</name>
</gene>
<dbReference type="SMART" id="SM01120">
    <property type="entry name" value="Dak2"/>
    <property type="match status" value="1"/>
</dbReference>
<keyword evidence="4" id="KW-0067">ATP-binding</keyword>
<dbReference type="FunFam" id="3.40.50.10440:FF:000001">
    <property type="entry name" value="Dihydroxyacetone kinase, DhaK subunit"/>
    <property type="match status" value="1"/>
</dbReference>
<dbReference type="PANTHER" id="PTHR28629:SF4">
    <property type="entry name" value="TRIOKINASE_FMN CYCLASE"/>
    <property type="match status" value="1"/>
</dbReference>
<evidence type="ECO:0000259" key="5">
    <source>
        <dbReference type="PROSITE" id="PS51480"/>
    </source>
</evidence>
<reference evidence="7 8" key="1">
    <citation type="submission" date="2020-08" db="EMBL/GenBank/DDBJ databases">
        <title>Genomic Encyclopedia of Type Strains, Phase IV (KMG-V): Genome sequencing to study the core and pangenomes of soil and plant-associated prokaryotes.</title>
        <authorList>
            <person name="Whitman W."/>
        </authorList>
    </citation>
    <scope>NUCLEOTIDE SEQUENCE [LARGE SCALE GENOMIC DNA]</scope>
    <source>
        <strain evidence="7 8">X5P2</strain>
    </source>
</reference>
<dbReference type="PROSITE" id="PS51480">
    <property type="entry name" value="DHAL"/>
    <property type="match status" value="1"/>
</dbReference>
<accession>A0A9X0U518</accession>
<dbReference type="InterPro" id="IPR050861">
    <property type="entry name" value="Dihydroxyacetone_Kinase"/>
</dbReference>
<dbReference type="GO" id="GO:0004371">
    <property type="term" value="F:glycerone kinase activity"/>
    <property type="evidence" value="ECO:0007669"/>
    <property type="project" value="UniProtKB-EC"/>
</dbReference>
<dbReference type="FunFam" id="1.25.40.340:FF:000002">
    <property type="entry name" value="Dihydroxyacetone kinase, L subunit"/>
    <property type="match status" value="1"/>
</dbReference>
<dbReference type="GO" id="GO:0005829">
    <property type="term" value="C:cytosol"/>
    <property type="evidence" value="ECO:0007669"/>
    <property type="project" value="TreeGrafter"/>
</dbReference>
<feature type="domain" description="DhaL" evidence="5">
    <location>
        <begin position="367"/>
        <end position="566"/>
    </location>
</feature>
<dbReference type="InterPro" id="IPR004006">
    <property type="entry name" value="DhaK_dom"/>
</dbReference>
<keyword evidence="8" id="KW-1185">Reference proteome</keyword>
<dbReference type="Gene3D" id="3.40.50.10440">
    <property type="entry name" value="Dihydroxyacetone kinase, domain 1"/>
    <property type="match status" value="1"/>
</dbReference>
<keyword evidence="2" id="KW-0547">Nucleotide-binding</keyword>
<keyword evidence="1 7" id="KW-0808">Transferase</keyword>
<comment type="caution">
    <text evidence="7">The sequence shown here is derived from an EMBL/GenBank/DDBJ whole genome shotgun (WGS) entry which is preliminary data.</text>
</comment>
<name>A0A9X0U518_9BACT</name>
<dbReference type="EC" id="2.7.1.29" evidence="7"/>
<evidence type="ECO:0000313" key="8">
    <source>
        <dbReference type="Proteomes" id="UP000535182"/>
    </source>
</evidence>
<evidence type="ECO:0000256" key="4">
    <source>
        <dbReference type="ARBA" id="ARBA00022840"/>
    </source>
</evidence>
<dbReference type="PROSITE" id="PS51481">
    <property type="entry name" value="DHAK"/>
    <property type="match status" value="1"/>
</dbReference>
<dbReference type="EMBL" id="JACHEB010000009">
    <property type="protein sequence ID" value="MBB5330066.1"/>
    <property type="molecule type" value="Genomic_DNA"/>
</dbReference>
<dbReference type="SUPFAM" id="SSF82549">
    <property type="entry name" value="DAK1/DegV-like"/>
    <property type="match status" value="1"/>
</dbReference>
<dbReference type="Proteomes" id="UP000535182">
    <property type="component" value="Unassembled WGS sequence"/>
</dbReference>
<dbReference type="Gene3D" id="1.25.40.340">
    <property type="match status" value="1"/>
</dbReference>
<dbReference type="Pfam" id="PF02733">
    <property type="entry name" value="Dak1"/>
    <property type="match status" value="1"/>
</dbReference>
<keyword evidence="3 7" id="KW-0418">Kinase</keyword>
<dbReference type="RefSeq" id="WP_183979177.1">
    <property type="nucleotide sequence ID" value="NZ_JACHEB010000009.1"/>
</dbReference>
<dbReference type="GO" id="GO:0019563">
    <property type="term" value="P:glycerol catabolic process"/>
    <property type="evidence" value="ECO:0007669"/>
    <property type="project" value="TreeGrafter"/>
</dbReference>
<dbReference type="Pfam" id="PF02734">
    <property type="entry name" value="Dak2"/>
    <property type="match status" value="1"/>
</dbReference>
<feature type="domain" description="DhaK" evidence="6">
    <location>
        <begin position="7"/>
        <end position="330"/>
    </location>
</feature>
<protein>
    <submittedName>
        <fullName evidence="7">Dihydroxyacetone kinase</fullName>
        <ecNumber evidence="7">2.7.1.29</ecNumber>
    </submittedName>
</protein>
<dbReference type="NCBIfam" id="NF011049">
    <property type="entry name" value="PRK14479.1"/>
    <property type="match status" value="1"/>
</dbReference>
<dbReference type="PANTHER" id="PTHR28629">
    <property type="entry name" value="TRIOKINASE/FMN CYCLASE"/>
    <property type="match status" value="1"/>
</dbReference>
<organism evidence="7 8">
    <name type="scientific">Tunturiibacter gelidiferens</name>
    <dbReference type="NCBI Taxonomy" id="3069689"/>
    <lineage>
        <taxon>Bacteria</taxon>
        <taxon>Pseudomonadati</taxon>
        <taxon>Acidobacteriota</taxon>
        <taxon>Terriglobia</taxon>
        <taxon>Terriglobales</taxon>
        <taxon>Acidobacteriaceae</taxon>
        <taxon>Tunturiibacter</taxon>
    </lineage>
</organism>
<evidence type="ECO:0000313" key="7">
    <source>
        <dbReference type="EMBL" id="MBB5330066.1"/>
    </source>
</evidence>
<dbReference type="Gene3D" id="3.30.1180.20">
    <property type="entry name" value="Dihydroxyacetone kinase, domain 2"/>
    <property type="match status" value="1"/>
</dbReference>
<evidence type="ECO:0000256" key="3">
    <source>
        <dbReference type="ARBA" id="ARBA00022777"/>
    </source>
</evidence>
<dbReference type="SUPFAM" id="SSF101473">
    <property type="entry name" value="DhaL-like"/>
    <property type="match status" value="1"/>
</dbReference>
<dbReference type="NCBIfam" id="TIGR02365">
    <property type="entry name" value="dha_L_ycgS"/>
    <property type="match status" value="1"/>
</dbReference>
<proteinExistence type="predicted"/>
<dbReference type="InterPro" id="IPR036117">
    <property type="entry name" value="DhaL_dom_sf"/>
</dbReference>